<feature type="domain" description="Glycoside hydrolase family 5" evidence="6">
    <location>
        <begin position="81"/>
        <end position="375"/>
    </location>
</feature>
<accession>A0A9P8MT39</accession>
<dbReference type="InterPro" id="IPR017853">
    <property type="entry name" value="GH"/>
</dbReference>
<keyword evidence="3 4" id="KW-0326">Glycosidase</keyword>
<protein>
    <submittedName>
        <fullName evidence="7">Cellulase (Glycosyl hydrolase family 5)</fullName>
    </submittedName>
</protein>
<dbReference type="Gene3D" id="3.20.20.80">
    <property type="entry name" value="Glycosidases"/>
    <property type="match status" value="1"/>
</dbReference>
<dbReference type="Proteomes" id="UP000824596">
    <property type="component" value="Unassembled WGS sequence"/>
</dbReference>
<dbReference type="EMBL" id="JAIZPD010000009">
    <property type="protein sequence ID" value="KAH0960932.1"/>
    <property type="molecule type" value="Genomic_DNA"/>
</dbReference>
<dbReference type="RefSeq" id="XP_044718445.1">
    <property type="nucleotide sequence ID" value="XM_044866556.1"/>
</dbReference>
<feature type="signal peptide" evidence="5">
    <location>
        <begin position="1"/>
        <end position="16"/>
    </location>
</feature>
<keyword evidence="8" id="KW-1185">Reference proteome</keyword>
<dbReference type="AlphaFoldDB" id="A0A9P8MT39"/>
<dbReference type="SUPFAM" id="SSF51445">
    <property type="entry name" value="(Trans)glycosidases"/>
    <property type="match status" value="1"/>
</dbReference>
<feature type="chain" id="PRO_5040175396" evidence="5">
    <location>
        <begin position="17"/>
        <end position="411"/>
    </location>
</feature>
<dbReference type="GO" id="GO:0004553">
    <property type="term" value="F:hydrolase activity, hydrolyzing O-glycosyl compounds"/>
    <property type="evidence" value="ECO:0007669"/>
    <property type="project" value="InterPro"/>
</dbReference>
<dbReference type="InterPro" id="IPR001547">
    <property type="entry name" value="Glyco_hydro_5"/>
</dbReference>
<evidence type="ECO:0000256" key="1">
    <source>
        <dbReference type="ARBA" id="ARBA00005641"/>
    </source>
</evidence>
<dbReference type="GO" id="GO:0000272">
    <property type="term" value="P:polysaccharide catabolic process"/>
    <property type="evidence" value="ECO:0007669"/>
    <property type="project" value="InterPro"/>
</dbReference>
<evidence type="ECO:0000256" key="5">
    <source>
        <dbReference type="SAM" id="SignalP"/>
    </source>
</evidence>
<evidence type="ECO:0000256" key="3">
    <source>
        <dbReference type="ARBA" id="ARBA00023295"/>
    </source>
</evidence>
<dbReference type="GeneID" id="68357214"/>
<dbReference type="Pfam" id="PF00150">
    <property type="entry name" value="Cellulase"/>
    <property type="match status" value="1"/>
</dbReference>
<keyword evidence="5" id="KW-0732">Signal</keyword>
<dbReference type="OrthoDB" id="442731at2759"/>
<sequence length="411" mass="46286">MLLLVVVVLLVLGGLAGYLRKREARLGARWVPDQESRRFAKGSLPPPLDRTSIRSCQLPLRTRGRHIVDASGRRFRLSSVNWYGASDELFVPGGLDVRHRTAIAETIRSMGFNSVRLPYADELVRSDPVIDARLVRANPDLAGRRAMDVLEAVAVALTEAGLAVIVNNHITSATWCCGADPCDAGWANDHLGPLCRVRQTEEQWMQNWEAVMARFVDNPLVIGADLRNEVRGLWGTMPWAKWAAAAERCGNRLLRMKPDLLVVVEGTESANDLSGARDRPVRLDLANRLVYSAHVYSWSGWGSLEGRFAQREYASFARTMQRNWAYLLESDTAPVWVGELGAPRDPGRGDAHYWKNLWRFLKSVDADFGYWALNARKPRDNAPETYSLVADDWETPVLDYRMKDMLELMRA</sequence>
<organism evidence="7 8">
    <name type="scientific">Hirsutella rhossiliensis</name>
    <dbReference type="NCBI Taxonomy" id="111463"/>
    <lineage>
        <taxon>Eukaryota</taxon>
        <taxon>Fungi</taxon>
        <taxon>Dikarya</taxon>
        <taxon>Ascomycota</taxon>
        <taxon>Pezizomycotina</taxon>
        <taxon>Sordariomycetes</taxon>
        <taxon>Hypocreomycetidae</taxon>
        <taxon>Hypocreales</taxon>
        <taxon>Ophiocordycipitaceae</taxon>
        <taxon>Hirsutella</taxon>
    </lineage>
</organism>
<evidence type="ECO:0000313" key="7">
    <source>
        <dbReference type="EMBL" id="KAH0960932.1"/>
    </source>
</evidence>
<dbReference type="PANTHER" id="PTHR31263">
    <property type="entry name" value="CELLULASE FAMILY PROTEIN (AFU_ORTHOLOGUE AFUA_5G14560)"/>
    <property type="match status" value="1"/>
</dbReference>
<name>A0A9P8MT39_9HYPO</name>
<evidence type="ECO:0000259" key="6">
    <source>
        <dbReference type="Pfam" id="PF00150"/>
    </source>
</evidence>
<comment type="similarity">
    <text evidence="1 4">Belongs to the glycosyl hydrolase 5 (cellulase A) family.</text>
</comment>
<evidence type="ECO:0000256" key="4">
    <source>
        <dbReference type="RuleBase" id="RU361153"/>
    </source>
</evidence>
<gene>
    <name evidence="7" type="ORF">HRG_08085</name>
</gene>
<reference evidence="7" key="1">
    <citation type="submission" date="2021-09" db="EMBL/GenBank/DDBJ databases">
        <title>A high-quality genome of the endoparasitic fungus Hirsutella rhossiliensis with a comparison of Hirsutella genomes reveals transposable elements contributing to genome size variation.</title>
        <authorList>
            <person name="Lin R."/>
            <person name="Jiao Y."/>
            <person name="Sun X."/>
            <person name="Ling J."/>
            <person name="Xie B."/>
            <person name="Cheng X."/>
        </authorList>
    </citation>
    <scope>NUCLEOTIDE SEQUENCE</scope>
    <source>
        <strain evidence="7">HR02</strain>
    </source>
</reference>
<proteinExistence type="inferred from homology"/>
<dbReference type="PANTHER" id="PTHR31263:SF0">
    <property type="entry name" value="CELLULASE FAMILY PROTEIN (AFU_ORTHOLOGUE AFUA_5G14560)"/>
    <property type="match status" value="1"/>
</dbReference>
<keyword evidence="2 4" id="KW-0378">Hydrolase</keyword>
<evidence type="ECO:0000256" key="2">
    <source>
        <dbReference type="ARBA" id="ARBA00022801"/>
    </source>
</evidence>
<comment type="caution">
    <text evidence="7">The sequence shown here is derived from an EMBL/GenBank/DDBJ whole genome shotgun (WGS) entry which is preliminary data.</text>
</comment>
<evidence type="ECO:0000313" key="8">
    <source>
        <dbReference type="Proteomes" id="UP000824596"/>
    </source>
</evidence>